<comment type="caution">
    <text evidence="2">The sequence shown here is derived from an EMBL/GenBank/DDBJ whole genome shotgun (WGS) entry which is preliminary data.</text>
</comment>
<dbReference type="RefSeq" id="WP_339574930.1">
    <property type="nucleotide sequence ID" value="NZ_JBBIAA010000009.1"/>
</dbReference>
<gene>
    <name evidence="2" type="ORF">WDZ17_09605</name>
</gene>
<sequence length="133" mass="14274">MSTQIFVNLPVTDLDRSVAFYEAVGFSVVEAMRDDAAVGMRVDDGVHVMLLTTPFYERFTTRRVADAHATSQVIVAISAGSAEDVDALADRAVAAGAEPADYGMEVPGMHGRAFADPDGHQWEVLHTDPGFFG</sequence>
<dbReference type="EMBL" id="JBBIAA010000009">
    <property type="protein sequence ID" value="MEJ5945545.1"/>
    <property type="molecule type" value="Genomic_DNA"/>
</dbReference>
<accession>A0ABU8RKF1</accession>
<keyword evidence="3" id="KW-1185">Reference proteome</keyword>
<dbReference type="PANTHER" id="PTHR36503:SF2">
    <property type="entry name" value="BLR2408 PROTEIN"/>
    <property type="match status" value="1"/>
</dbReference>
<dbReference type="Proteomes" id="UP001387100">
    <property type="component" value="Unassembled WGS sequence"/>
</dbReference>
<dbReference type="InterPro" id="IPR004360">
    <property type="entry name" value="Glyas_Fos-R_dOase_dom"/>
</dbReference>
<organism evidence="2 3">
    <name type="scientific">Pseudokineococcus basanitobsidens</name>
    <dbReference type="NCBI Taxonomy" id="1926649"/>
    <lineage>
        <taxon>Bacteria</taxon>
        <taxon>Bacillati</taxon>
        <taxon>Actinomycetota</taxon>
        <taxon>Actinomycetes</taxon>
        <taxon>Kineosporiales</taxon>
        <taxon>Kineosporiaceae</taxon>
        <taxon>Pseudokineococcus</taxon>
    </lineage>
</organism>
<dbReference type="Pfam" id="PF00903">
    <property type="entry name" value="Glyoxalase"/>
    <property type="match status" value="1"/>
</dbReference>
<feature type="domain" description="VOC" evidence="1">
    <location>
        <begin position="2"/>
        <end position="127"/>
    </location>
</feature>
<evidence type="ECO:0000313" key="3">
    <source>
        <dbReference type="Proteomes" id="UP001387100"/>
    </source>
</evidence>
<dbReference type="InterPro" id="IPR029068">
    <property type="entry name" value="Glyas_Bleomycin-R_OHBP_Dase"/>
</dbReference>
<dbReference type="PANTHER" id="PTHR36503">
    <property type="entry name" value="BLR2520 PROTEIN"/>
    <property type="match status" value="1"/>
</dbReference>
<dbReference type="InterPro" id="IPR037523">
    <property type="entry name" value="VOC_core"/>
</dbReference>
<proteinExistence type="predicted"/>
<dbReference type="SUPFAM" id="SSF54593">
    <property type="entry name" value="Glyoxalase/Bleomycin resistance protein/Dihydroxybiphenyl dioxygenase"/>
    <property type="match status" value="1"/>
</dbReference>
<dbReference type="PROSITE" id="PS51819">
    <property type="entry name" value="VOC"/>
    <property type="match status" value="1"/>
</dbReference>
<protein>
    <submittedName>
        <fullName evidence="2">VOC family protein</fullName>
    </submittedName>
</protein>
<evidence type="ECO:0000259" key="1">
    <source>
        <dbReference type="PROSITE" id="PS51819"/>
    </source>
</evidence>
<reference evidence="2 3" key="1">
    <citation type="journal article" date="2017" name="Int. J. Syst. Evol. Microbiol.">
        <title>Pseudokineococcus basanitobsidens sp. nov., isolated from volcanic rock.</title>
        <authorList>
            <person name="Lee D.W."/>
            <person name="Park M.Y."/>
            <person name="Kim J.J."/>
            <person name="Kim B.S."/>
        </authorList>
    </citation>
    <scope>NUCLEOTIDE SEQUENCE [LARGE SCALE GENOMIC DNA]</scope>
    <source>
        <strain evidence="2 3">DSM 103726</strain>
    </source>
</reference>
<evidence type="ECO:0000313" key="2">
    <source>
        <dbReference type="EMBL" id="MEJ5945545.1"/>
    </source>
</evidence>
<name>A0ABU8RKF1_9ACTN</name>
<dbReference type="Gene3D" id="3.10.180.10">
    <property type="entry name" value="2,3-Dihydroxybiphenyl 1,2-Dioxygenase, domain 1"/>
    <property type="match status" value="1"/>
</dbReference>